<dbReference type="GO" id="GO:0044550">
    <property type="term" value="P:secondary metabolite biosynthetic process"/>
    <property type="evidence" value="ECO:0007669"/>
    <property type="project" value="TreeGrafter"/>
</dbReference>
<dbReference type="Gene3D" id="3.40.47.10">
    <property type="match status" value="2"/>
</dbReference>
<dbReference type="InterPro" id="IPR013747">
    <property type="entry name" value="ACP_syn_III_C"/>
</dbReference>
<dbReference type="OrthoDB" id="9786288at2"/>
<proteinExistence type="predicted"/>
<dbReference type="EMBL" id="LNXW01000013">
    <property type="protein sequence ID" value="KTC79428.1"/>
    <property type="molecule type" value="Genomic_DNA"/>
</dbReference>
<feature type="domain" description="Beta-ketoacyl-[acyl-carrier-protein] synthase III C-terminal" evidence="3">
    <location>
        <begin position="289"/>
        <end position="372"/>
    </location>
</feature>
<dbReference type="InterPro" id="IPR016039">
    <property type="entry name" value="Thiolase-like"/>
</dbReference>
<dbReference type="Proteomes" id="UP000054921">
    <property type="component" value="Unassembled WGS sequence"/>
</dbReference>
<gene>
    <name evidence="4" type="ORF">Lche_1448</name>
</gene>
<name>A0A0W0S8N1_9GAMM</name>
<dbReference type="STRING" id="28084.Lche_1448"/>
<dbReference type="PATRIC" id="fig|28084.5.peg.1574"/>
<dbReference type="EC" id="2.3.1.74" evidence="4"/>
<dbReference type="PANTHER" id="PTHR34069:SF3">
    <property type="entry name" value="ACYL-COA:ACYL-COA ALKYLTRANSFERASE"/>
    <property type="match status" value="1"/>
</dbReference>
<evidence type="ECO:0000256" key="1">
    <source>
        <dbReference type="ARBA" id="ARBA00022679"/>
    </source>
</evidence>
<evidence type="ECO:0000256" key="2">
    <source>
        <dbReference type="ARBA" id="ARBA00023315"/>
    </source>
</evidence>
<dbReference type="GO" id="GO:0016210">
    <property type="term" value="F:naringenin-chalcone synthase activity"/>
    <property type="evidence" value="ECO:0007669"/>
    <property type="project" value="UniProtKB-EC"/>
</dbReference>
<evidence type="ECO:0000313" key="4">
    <source>
        <dbReference type="EMBL" id="KTC79428.1"/>
    </source>
</evidence>
<dbReference type="SUPFAM" id="SSF53901">
    <property type="entry name" value="Thiolase-like"/>
    <property type="match status" value="2"/>
</dbReference>
<dbReference type="RefSeq" id="WP_058387638.1">
    <property type="nucleotide sequence ID" value="NZ_LNXW01000013.1"/>
</dbReference>
<dbReference type="PANTHER" id="PTHR34069">
    <property type="entry name" value="3-OXOACYL-[ACYL-CARRIER-PROTEIN] SYNTHASE 3"/>
    <property type="match status" value="1"/>
</dbReference>
<evidence type="ECO:0000313" key="5">
    <source>
        <dbReference type="Proteomes" id="UP000054921"/>
    </source>
</evidence>
<protein>
    <submittedName>
        <fullName evidence="4">Naringenin-chalcone synthase</fullName>
        <ecNumber evidence="4">2.3.1.74</ecNumber>
    </submittedName>
</protein>
<sequence length="377" mass="41633">MGSLEILSVASDLPQQCVASKDLLDKASGHLSTQVIDMLQSMDIDKRYSVVENYPQYLAGEEQRKLMSGVNELGANSIRKCLAQFPHDLDVGLLIAVTNTAERPLPCMAYELISMMDDDMMPHDISIINMQNQGCSALIKAFEIASYFLKAHPHKHVVISVAETHTAMVSSVLANKSIVSFGEIKEIQDVTEQKEAQMALNNLINSYLFGDGAVSLLLGHGTQEDSFESYHLTNIDASDSEILCMNEGGSKIPCYQNFPQYTLGKVVPARGARYSELLLRQAISQNNDHLTQEDINFYLIHTGSKKIISAVQKNLMLDDQMDKMSVSYFVLKNYGNLSSCSIGFMLERLINQQKVNGTLLLISFGVGFSGSVAKLKI</sequence>
<organism evidence="4 5">
    <name type="scientific">Legionella cherrii</name>
    <dbReference type="NCBI Taxonomy" id="28084"/>
    <lineage>
        <taxon>Bacteria</taxon>
        <taxon>Pseudomonadati</taxon>
        <taxon>Pseudomonadota</taxon>
        <taxon>Gammaproteobacteria</taxon>
        <taxon>Legionellales</taxon>
        <taxon>Legionellaceae</taxon>
        <taxon>Legionella</taxon>
    </lineage>
</organism>
<dbReference type="AlphaFoldDB" id="A0A0W0S8N1"/>
<accession>A0A0W0S8N1</accession>
<evidence type="ECO:0000259" key="3">
    <source>
        <dbReference type="Pfam" id="PF08541"/>
    </source>
</evidence>
<reference evidence="4 5" key="1">
    <citation type="submission" date="2015-11" db="EMBL/GenBank/DDBJ databases">
        <title>Genomic analysis of 38 Legionella species identifies large and diverse effector repertoires.</title>
        <authorList>
            <person name="Burstein D."/>
            <person name="Amaro F."/>
            <person name="Zusman T."/>
            <person name="Lifshitz Z."/>
            <person name="Cohen O."/>
            <person name="Gilbert J.A."/>
            <person name="Pupko T."/>
            <person name="Shuman H.A."/>
            <person name="Segal G."/>
        </authorList>
    </citation>
    <scope>NUCLEOTIDE SEQUENCE [LARGE SCALE GENOMIC DNA]</scope>
    <source>
        <strain evidence="4 5">ORW</strain>
    </source>
</reference>
<keyword evidence="1 4" id="KW-0808">Transferase</keyword>
<keyword evidence="2 4" id="KW-0012">Acyltransferase</keyword>
<dbReference type="Pfam" id="PF08541">
    <property type="entry name" value="ACP_syn_III_C"/>
    <property type="match status" value="1"/>
</dbReference>
<comment type="caution">
    <text evidence="4">The sequence shown here is derived from an EMBL/GenBank/DDBJ whole genome shotgun (WGS) entry which is preliminary data.</text>
</comment>